<dbReference type="InterPro" id="IPR009057">
    <property type="entry name" value="Homeodomain-like_sf"/>
</dbReference>
<dbReference type="PROSITE" id="PS50045">
    <property type="entry name" value="SIGMA54_INTERACT_4"/>
    <property type="match status" value="1"/>
</dbReference>
<dbReference type="Gene3D" id="3.40.50.300">
    <property type="entry name" value="P-loop containing nucleotide triphosphate hydrolases"/>
    <property type="match status" value="1"/>
</dbReference>
<keyword evidence="9" id="KW-1185">Reference proteome</keyword>
<dbReference type="FunFam" id="3.40.50.300:FF:000006">
    <property type="entry name" value="DNA-binding transcriptional regulator NtrC"/>
    <property type="match status" value="1"/>
</dbReference>
<dbReference type="Gene3D" id="1.10.10.60">
    <property type="entry name" value="Homeodomain-like"/>
    <property type="match status" value="1"/>
</dbReference>
<dbReference type="EMBL" id="FRAH01000010">
    <property type="protein sequence ID" value="SHJ93766.1"/>
    <property type="molecule type" value="Genomic_DNA"/>
</dbReference>
<dbReference type="PANTHER" id="PTHR32071">
    <property type="entry name" value="TRANSCRIPTIONAL REGULATORY PROTEIN"/>
    <property type="match status" value="1"/>
</dbReference>
<dbReference type="CDD" id="cd00009">
    <property type="entry name" value="AAA"/>
    <property type="match status" value="1"/>
</dbReference>
<dbReference type="Gene3D" id="3.30.450.20">
    <property type="entry name" value="PAS domain"/>
    <property type="match status" value="1"/>
</dbReference>
<dbReference type="SUPFAM" id="SSF52540">
    <property type="entry name" value="P-loop containing nucleoside triphosphate hydrolases"/>
    <property type="match status" value="1"/>
</dbReference>
<keyword evidence="1" id="KW-0547">Nucleotide-binding</keyword>
<evidence type="ECO:0000259" key="6">
    <source>
        <dbReference type="PROSITE" id="PS50045"/>
    </source>
</evidence>
<feature type="domain" description="PAS" evidence="7">
    <location>
        <begin position="14"/>
        <end position="66"/>
    </location>
</feature>
<evidence type="ECO:0000256" key="1">
    <source>
        <dbReference type="ARBA" id="ARBA00022741"/>
    </source>
</evidence>
<keyword evidence="3" id="KW-0067">ATP-binding</keyword>
<dbReference type="SUPFAM" id="SSF46689">
    <property type="entry name" value="Homeodomain-like"/>
    <property type="match status" value="1"/>
</dbReference>
<dbReference type="NCBIfam" id="TIGR00229">
    <property type="entry name" value="sensory_box"/>
    <property type="match status" value="1"/>
</dbReference>
<dbReference type="InterPro" id="IPR003593">
    <property type="entry name" value="AAA+_ATPase"/>
</dbReference>
<accession>A0A1M6NDT3</accession>
<proteinExistence type="predicted"/>
<dbReference type="AlphaFoldDB" id="A0A1M6NDT3"/>
<keyword evidence="5" id="KW-0175">Coiled coil</keyword>
<dbReference type="InterPro" id="IPR058031">
    <property type="entry name" value="AAA_lid_NorR"/>
</dbReference>
<dbReference type="GO" id="GO:0006355">
    <property type="term" value="P:regulation of DNA-templated transcription"/>
    <property type="evidence" value="ECO:0007669"/>
    <property type="project" value="InterPro"/>
</dbReference>
<evidence type="ECO:0000256" key="3">
    <source>
        <dbReference type="ARBA" id="ARBA00022840"/>
    </source>
</evidence>
<evidence type="ECO:0000256" key="2">
    <source>
        <dbReference type="ARBA" id="ARBA00022797"/>
    </source>
</evidence>
<dbReference type="InterPro" id="IPR035965">
    <property type="entry name" value="PAS-like_dom_sf"/>
</dbReference>
<feature type="domain" description="Sigma-54 factor interaction" evidence="6">
    <location>
        <begin position="159"/>
        <end position="388"/>
    </location>
</feature>
<evidence type="ECO:0000256" key="4">
    <source>
        <dbReference type="ARBA" id="ARBA00029500"/>
    </source>
</evidence>
<dbReference type="Pfam" id="PF25601">
    <property type="entry name" value="AAA_lid_14"/>
    <property type="match status" value="1"/>
</dbReference>
<gene>
    <name evidence="8" type="ORF">SAMN02745138_00830</name>
</gene>
<dbReference type="SUPFAM" id="SSF55785">
    <property type="entry name" value="PYP-like sensor domain (PAS domain)"/>
    <property type="match status" value="1"/>
</dbReference>
<protein>
    <recommendedName>
        <fullName evidence="4">HTH-type transcriptional regulatory protein TyrR</fullName>
    </recommendedName>
</protein>
<dbReference type="GO" id="GO:0005524">
    <property type="term" value="F:ATP binding"/>
    <property type="evidence" value="ECO:0007669"/>
    <property type="project" value="UniProtKB-KW"/>
</dbReference>
<dbReference type="Pfam" id="PF18024">
    <property type="entry name" value="HTH_50"/>
    <property type="match status" value="1"/>
</dbReference>
<dbReference type="SMART" id="SM00382">
    <property type="entry name" value="AAA"/>
    <property type="match status" value="1"/>
</dbReference>
<dbReference type="Pfam" id="PF08448">
    <property type="entry name" value="PAS_4"/>
    <property type="match status" value="1"/>
</dbReference>
<dbReference type="GO" id="GO:0003677">
    <property type="term" value="F:DNA binding"/>
    <property type="evidence" value="ECO:0007669"/>
    <property type="project" value="UniProtKB-KW"/>
</dbReference>
<dbReference type="OrthoDB" id="9764280at2"/>
<dbReference type="GeneID" id="78176247"/>
<reference evidence="8 9" key="1">
    <citation type="submission" date="2016-11" db="EMBL/GenBank/DDBJ databases">
        <authorList>
            <person name="Jaros S."/>
            <person name="Januszkiewicz K."/>
            <person name="Wedrychowicz H."/>
        </authorList>
    </citation>
    <scope>NUCLEOTIDE SEQUENCE [LARGE SCALE GENOMIC DNA]</scope>
    <source>
        <strain evidence="8 9">DSM 14214</strain>
    </source>
</reference>
<feature type="coiled-coil region" evidence="5">
    <location>
        <begin position="125"/>
        <end position="152"/>
    </location>
</feature>
<sequence>MDNSWLRSVPKELQSLLLEDLLQSSLVGINITDGEGRVLFLNDIHRKITGHDPQLYLGRTMKEIVEDNLISESATQIALEKKQTVFINQVSSHKNKYFQVKSVPLMNDKGEILYVLNYLLDASELIKLRDKLEKAEKNNERLITSNELLRQKLNQSGEIIYRSKKMERVVEMATRVAECDASVLITGPSGSGKEVIANLIHSYSRRNKGPFIKINCAAIPEHLLESELFGYEPGAFSGGNPKGKKGLIESAQDGTLLLDEIGELPLPLQSKLLRVLQTQKVRHVGSNKGIEVNFRLLAATNANLKEMIEQKTFREDLYYRLNVIDIVIPGLDERREDIVPLLNHFLDLNNEKYHAKKIFSNDALKFLAGCSYRGNVRELRNVVERMVIMSREDEITLSDASIAFAAMNVNEQGLPEEAAETEDFIFGEGSLKEKVAAYERKLLQQYMAKYKSGAKVAEVLQTDQSTISRKCKKYNIVGEA</sequence>
<dbReference type="Gene3D" id="1.10.8.60">
    <property type="match status" value="1"/>
</dbReference>
<evidence type="ECO:0000313" key="9">
    <source>
        <dbReference type="Proteomes" id="UP000183975"/>
    </source>
</evidence>
<dbReference type="InterPro" id="IPR002078">
    <property type="entry name" value="Sigma_54_int"/>
</dbReference>
<dbReference type="InterPro" id="IPR000014">
    <property type="entry name" value="PAS"/>
</dbReference>
<evidence type="ECO:0000256" key="5">
    <source>
        <dbReference type="SAM" id="Coils"/>
    </source>
</evidence>
<name>A0A1M6NDT3_9FIRM</name>
<dbReference type="InterPro" id="IPR030828">
    <property type="entry name" value="HTH_TyrR"/>
</dbReference>
<dbReference type="PROSITE" id="PS50112">
    <property type="entry name" value="PAS"/>
    <property type="match status" value="1"/>
</dbReference>
<dbReference type="Pfam" id="PF00158">
    <property type="entry name" value="Sigma54_activat"/>
    <property type="match status" value="1"/>
</dbReference>
<dbReference type="Proteomes" id="UP000183975">
    <property type="component" value="Unassembled WGS sequence"/>
</dbReference>
<dbReference type="InterPro" id="IPR027417">
    <property type="entry name" value="P-loop_NTPase"/>
</dbReference>
<dbReference type="RefSeq" id="WP_072849502.1">
    <property type="nucleotide sequence ID" value="NZ_FRAH01000010.1"/>
</dbReference>
<organism evidence="8 9">
    <name type="scientific">Anaerotignum lactatifermentans DSM 14214</name>
    <dbReference type="NCBI Taxonomy" id="1121323"/>
    <lineage>
        <taxon>Bacteria</taxon>
        <taxon>Bacillati</taxon>
        <taxon>Bacillota</taxon>
        <taxon>Clostridia</taxon>
        <taxon>Lachnospirales</taxon>
        <taxon>Anaerotignaceae</taxon>
        <taxon>Anaerotignum</taxon>
    </lineage>
</organism>
<evidence type="ECO:0000259" key="7">
    <source>
        <dbReference type="PROSITE" id="PS50112"/>
    </source>
</evidence>
<evidence type="ECO:0000313" key="8">
    <source>
        <dbReference type="EMBL" id="SHJ93766.1"/>
    </source>
</evidence>
<dbReference type="InterPro" id="IPR013656">
    <property type="entry name" value="PAS_4"/>
</dbReference>
<dbReference type="PANTHER" id="PTHR32071:SF57">
    <property type="entry name" value="C4-DICARBOXYLATE TRANSPORT TRANSCRIPTIONAL REGULATORY PROTEIN DCTD"/>
    <property type="match status" value="1"/>
</dbReference>
<keyword evidence="2" id="KW-0058">Aromatic hydrocarbons catabolism</keyword>